<dbReference type="AlphaFoldDB" id="A7ILG9"/>
<dbReference type="STRING" id="78245.Xaut_3634"/>
<organism evidence="2 3">
    <name type="scientific">Xanthobacter autotrophicus (strain ATCC BAA-1158 / Py2)</name>
    <dbReference type="NCBI Taxonomy" id="78245"/>
    <lineage>
        <taxon>Bacteria</taxon>
        <taxon>Pseudomonadati</taxon>
        <taxon>Pseudomonadota</taxon>
        <taxon>Alphaproteobacteria</taxon>
        <taxon>Hyphomicrobiales</taxon>
        <taxon>Xanthobacteraceae</taxon>
        <taxon>Xanthobacter</taxon>
    </lineage>
</organism>
<keyword evidence="3" id="KW-1185">Reference proteome</keyword>
<dbReference type="KEGG" id="xau:Xaut_3634"/>
<name>A7ILG9_XANP2</name>
<accession>A7ILG9</accession>
<dbReference type="HOGENOM" id="CLU_1854435_0_0_5"/>
<reference evidence="2 3" key="1">
    <citation type="submission" date="2007-07" db="EMBL/GenBank/DDBJ databases">
        <title>Complete sequence of chromosome of Xanthobacter autotrophicus Py2.</title>
        <authorList>
            <consortium name="US DOE Joint Genome Institute"/>
            <person name="Copeland A."/>
            <person name="Lucas S."/>
            <person name="Lapidus A."/>
            <person name="Barry K."/>
            <person name="Glavina del Rio T."/>
            <person name="Hammon N."/>
            <person name="Israni S."/>
            <person name="Dalin E."/>
            <person name="Tice H."/>
            <person name="Pitluck S."/>
            <person name="Sims D."/>
            <person name="Brettin T."/>
            <person name="Bruce D."/>
            <person name="Detter J.C."/>
            <person name="Han C."/>
            <person name="Tapia R."/>
            <person name="Brainard J."/>
            <person name="Schmutz J."/>
            <person name="Larimer F."/>
            <person name="Land M."/>
            <person name="Hauser L."/>
            <person name="Kyrpides N."/>
            <person name="Kim E."/>
            <person name="Ensigns S.A."/>
            <person name="Richardson P."/>
        </authorList>
    </citation>
    <scope>NUCLEOTIDE SEQUENCE [LARGE SCALE GENOMIC DNA]</scope>
    <source>
        <strain evidence="3">ATCC BAA-1158 / Py2</strain>
    </source>
</reference>
<sequence length="138" mass="14231">MATFNFSSGFYLLLDDGSRLRFEAGEQVVPDDIAGHPYLAANGERLPASLNVDAAPAGEPDAALETPAAAEPAAEDAAPVSAPSVTVEDDGTVHVDTPEEVSEKDALKAQAEALGIEVDGRWGIARLTSEIATKQAAA</sequence>
<dbReference type="EMBL" id="CP000781">
    <property type="protein sequence ID" value="ABS68862.1"/>
    <property type="molecule type" value="Genomic_DNA"/>
</dbReference>
<feature type="compositionally biased region" description="Low complexity" evidence="1">
    <location>
        <begin position="59"/>
        <end position="79"/>
    </location>
</feature>
<evidence type="ECO:0000256" key="1">
    <source>
        <dbReference type="SAM" id="MobiDB-lite"/>
    </source>
</evidence>
<evidence type="ECO:0000313" key="2">
    <source>
        <dbReference type="EMBL" id="ABS68862.1"/>
    </source>
</evidence>
<dbReference type="OrthoDB" id="8457156at2"/>
<gene>
    <name evidence="2" type="ordered locus">Xaut_3634</name>
</gene>
<evidence type="ECO:0000313" key="3">
    <source>
        <dbReference type="Proteomes" id="UP000002417"/>
    </source>
</evidence>
<feature type="compositionally biased region" description="Basic and acidic residues" evidence="1">
    <location>
        <begin position="91"/>
        <end position="104"/>
    </location>
</feature>
<dbReference type="Proteomes" id="UP000002417">
    <property type="component" value="Chromosome"/>
</dbReference>
<proteinExistence type="predicted"/>
<protein>
    <submittedName>
        <fullName evidence="2">Uncharacterized protein</fullName>
    </submittedName>
</protein>
<feature type="region of interest" description="Disordered" evidence="1">
    <location>
        <begin position="51"/>
        <end position="104"/>
    </location>
</feature>